<dbReference type="OMA" id="IEWQIIN"/>
<evidence type="ECO:0000313" key="2">
    <source>
        <dbReference type="Proteomes" id="UP000002035"/>
    </source>
</evidence>
<name>C5FVH1_ARTOC</name>
<keyword evidence="2" id="KW-1185">Reference proteome</keyword>
<dbReference type="GeneID" id="9230917"/>
<protein>
    <submittedName>
        <fullName evidence="1">Uncharacterized protein</fullName>
    </submittedName>
</protein>
<dbReference type="VEuPathDB" id="FungiDB:MCYG_06724"/>
<sequence length="391" mass="44078">MAAALDPVSMVADLGFRSGMPKRPVNEQTVRWAIHAAEVILQHEVSPPTKQKIKDYTAHGHRWMSSVDRDTSPAVHMLLSDFIKQTVDTYFTTCHPEIHMIEKVSSIALKAAKLVDLEPGTRSGVYSMLFEYVDVMEPIHKILNCRKCFAPDAYNIGRPVKDDGKVFWPKVTQAILSDKNTRESLPLNYVPPGNHHGWDETCTPSFEEARRIRAWLRRTCDIVGWKVDDIEWQIINYASFYETPCGPRMSIRTGQWRQLGMHTVTTRECMSKMISNCSSPAQGSKVMAVCPYANRVLDLVEKKWFTSLKSPIGDALSDAAVSLHAAVDVKDSYTKGYCNKFRQVSLFDHSQLIITEPLMPSRPFGYGTKNKSLKQLMGDEKYSSGASGRPN</sequence>
<dbReference type="Proteomes" id="UP000002035">
    <property type="component" value="Unassembled WGS sequence"/>
</dbReference>
<dbReference type="AlphaFoldDB" id="C5FVH1"/>
<proteinExistence type="predicted"/>
<accession>C5FVH1</accession>
<reference evidence="2" key="1">
    <citation type="journal article" date="2012" name="MBio">
        <title>Comparative genome analysis of Trichophyton rubrum and related dermatophytes reveals candidate genes involved in infection.</title>
        <authorList>
            <person name="Martinez D.A."/>
            <person name="Oliver B.G."/>
            <person name="Graeser Y."/>
            <person name="Goldberg J.M."/>
            <person name="Li W."/>
            <person name="Martinez-Rossi N.M."/>
            <person name="Monod M."/>
            <person name="Shelest E."/>
            <person name="Barton R.C."/>
            <person name="Birch E."/>
            <person name="Brakhage A.A."/>
            <person name="Chen Z."/>
            <person name="Gurr S.J."/>
            <person name="Heiman D."/>
            <person name="Heitman J."/>
            <person name="Kosti I."/>
            <person name="Rossi A."/>
            <person name="Saif S."/>
            <person name="Samalova M."/>
            <person name="Saunders C.W."/>
            <person name="Shea T."/>
            <person name="Summerbell R.C."/>
            <person name="Xu J."/>
            <person name="Young S."/>
            <person name="Zeng Q."/>
            <person name="Birren B.W."/>
            <person name="Cuomo C.A."/>
            <person name="White T.C."/>
        </authorList>
    </citation>
    <scope>NUCLEOTIDE SEQUENCE [LARGE SCALE GENOMIC DNA]</scope>
    <source>
        <strain evidence="2">ATCC MYA-4605 / CBS 113480</strain>
    </source>
</reference>
<gene>
    <name evidence="1" type="ORF">MCYG_06724</name>
</gene>
<dbReference type="HOGENOM" id="CLU_705910_0_0_1"/>
<organism evidence="1 2">
    <name type="scientific">Arthroderma otae (strain ATCC MYA-4605 / CBS 113480)</name>
    <name type="common">Microsporum canis</name>
    <dbReference type="NCBI Taxonomy" id="554155"/>
    <lineage>
        <taxon>Eukaryota</taxon>
        <taxon>Fungi</taxon>
        <taxon>Dikarya</taxon>
        <taxon>Ascomycota</taxon>
        <taxon>Pezizomycotina</taxon>
        <taxon>Eurotiomycetes</taxon>
        <taxon>Eurotiomycetidae</taxon>
        <taxon>Onygenales</taxon>
        <taxon>Arthrodermataceae</taxon>
        <taxon>Microsporum</taxon>
    </lineage>
</organism>
<dbReference type="eggNOG" id="ENOG502RAKZ">
    <property type="taxonomic scope" value="Eukaryota"/>
</dbReference>
<dbReference type="EMBL" id="DS995706">
    <property type="protein sequence ID" value="EEQ33905.1"/>
    <property type="molecule type" value="Genomic_DNA"/>
</dbReference>
<evidence type="ECO:0000313" key="1">
    <source>
        <dbReference type="EMBL" id="EEQ33905.1"/>
    </source>
</evidence>
<dbReference type="RefSeq" id="XP_002844760.1">
    <property type="nucleotide sequence ID" value="XM_002844714.1"/>
</dbReference>
<dbReference type="OrthoDB" id="4194525at2759"/>